<accession>A0ABP8XN21</accession>
<dbReference type="InterPro" id="IPR025202">
    <property type="entry name" value="PLD-like_dom"/>
</dbReference>
<comment type="caution">
    <text evidence="3">The sequence shown here is derived from an EMBL/GenBank/DDBJ whole genome shotgun (WGS) entry which is preliminary data.</text>
</comment>
<proteinExistence type="predicted"/>
<name>A0ABP8XN21_9MICO</name>
<dbReference type="PROSITE" id="PS50035">
    <property type="entry name" value="PLD"/>
    <property type="match status" value="2"/>
</dbReference>
<dbReference type="RefSeq" id="WP_253868108.1">
    <property type="nucleotide sequence ID" value="NZ_BAABHM010000016.1"/>
</dbReference>
<evidence type="ECO:0000259" key="2">
    <source>
        <dbReference type="PROSITE" id="PS50035"/>
    </source>
</evidence>
<keyword evidence="1" id="KW-0812">Transmembrane</keyword>
<dbReference type="CDD" id="cd09110">
    <property type="entry name" value="PLDc_CLS_1"/>
    <property type="match status" value="1"/>
</dbReference>
<dbReference type="PANTHER" id="PTHR21248">
    <property type="entry name" value="CARDIOLIPIN SYNTHASE"/>
    <property type="match status" value="1"/>
</dbReference>
<feature type="domain" description="PLD phosphodiesterase" evidence="2">
    <location>
        <begin position="181"/>
        <end position="208"/>
    </location>
</feature>
<keyword evidence="1" id="KW-1133">Transmembrane helix</keyword>
<sequence length="436" mass="48422">MASRKVPGNLPQLSNLPQLTLDVPVGFVQRARTIATRAAIIAAAVPVGAAVALTVTDMVRRRLHPLTAKFPTEKPLTEHIDQTATTVYTYGADLFEAMLEAIRGARSTVMLESYIWKSDHVGQQFKQALIDASARGVKVYVIVDGFANLVVPYSFFRFPPAVHVLRFPVLRPGMAYLNIRTSGRDHRKILVVDDEIGFVGGYNIGSLYATHWRDTHVRLQGPSAWELRNAFVDFWNRHRKPRHPILADVGSGTWLPHLKAARNAPSELVFPIRGIYLDAIDRAISHVYITQAYFIPDHDIHAGLLAAAARGVDVRVLVPHRSNHVVADWLARGQYASLLRGGVRIFLYQGAMVHAKTATIDRRWTTIGTANIDRLSLTGNYEINLEVVDPGLAGRMEDIFAMDLSNAQELTLAQWEGRGALAKIGEYLLTPLRPLL</sequence>
<gene>
    <name evidence="3" type="ORF">GCM10023198_37990</name>
</gene>
<dbReference type="PANTHER" id="PTHR21248:SF22">
    <property type="entry name" value="PHOSPHOLIPASE D"/>
    <property type="match status" value="1"/>
</dbReference>
<dbReference type="SMART" id="SM00155">
    <property type="entry name" value="PLDc"/>
    <property type="match status" value="2"/>
</dbReference>
<feature type="transmembrane region" description="Helical" evidence="1">
    <location>
        <begin position="34"/>
        <end position="55"/>
    </location>
</feature>
<evidence type="ECO:0000313" key="3">
    <source>
        <dbReference type="EMBL" id="GAA4711554.1"/>
    </source>
</evidence>
<dbReference type="Proteomes" id="UP001500843">
    <property type="component" value="Unassembled WGS sequence"/>
</dbReference>
<dbReference type="CDD" id="cd09159">
    <property type="entry name" value="PLDc_ybhO_like_2"/>
    <property type="match status" value="1"/>
</dbReference>
<keyword evidence="1" id="KW-0472">Membrane</keyword>
<evidence type="ECO:0000256" key="1">
    <source>
        <dbReference type="SAM" id="Phobius"/>
    </source>
</evidence>
<dbReference type="Pfam" id="PF13091">
    <property type="entry name" value="PLDc_2"/>
    <property type="match status" value="2"/>
</dbReference>
<dbReference type="InterPro" id="IPR001736">
    <property type="entry name" value="PLipase_D/transphosphatidylase"/>
</dbReference>
<dbReference type="EMBL" id="BAABHM010000016">
    <property type="protein sequence ID" value="GAA4711554.1"/>
    <property type="molecule type" value="Genomic_DNA"/>
</dbReference>
<reference evidence="4" key="1">
    <citation type="journal article" date="2019" name="Int. J. Syst. Evol. Microbiol.">
        <title>The Global Catalogue of Microorganisms (GCM) 10K type strain sequencing project: providing services to taxonomists for standard genome sequencing and annotation.</title>
        <authorList>
            <consortium name="The Broad Institute Genomics Platform"/>
            <consortium name="The Broad Institute Genome Sequencing Center for Infectious Disease"/>
            <person name="Wu L."/>
            <person name="Ma J."/>
        </authorList>
    </citation>
    <scope>NUCLEOTIDE SEQUENCE [LARGE SCALE GENOMIC DNA]</scope>
    <source>
        <strain evidence="4">JCM 17975</strain>
    </source>
</reference>
<evidence type="ECO:0000313" key="4">
    <source>
        <dbReference type="Proteomes" id="UP001500843"/>
    </source>
</evidence>
<dbReference type="Gene3D" id="3.30.870.10">
    <property type="entry name" value="Endonuclease Chain A"/>
    <property type="match status" value="2"/>
</dbReference>
<feature type="domain" description="PLD phosphodiesterase" evidence="2">
    <location>
        <begin position="349"/>
        <end position="376"/>
    </location>
</feature>
<keyword evidence="4" id="KW-1185">Reference proteome</keyword>
<protein>
    <submittedName>
        <fullName evidence="3">Phospholipase D-like domain-containing protein</fullName>
    </submittedName>
</protein>
<organism evidence="3 4">
    <name type="scientific">Promicromonospora umidemergens</name>
    <dbReference type="NCBI Taxonomy" id="629679"/>
    <lineage>
        <taxon>Bacteria</taxon>
        <taxon>Bacillati</taxon>
        <taxon>Actinomycetota</taxon>
        <taxon>Actinomycetes</taxon>
        <taxon>Micrococcales</taxon>
        <taxon>Promicromonosporaceae</taxon>
        <taxon>Promicromonospora</taxon>
    </lineage>
</organism>
<dbReference type="SUPFAM" id="SSF56024">
    <property type="entry name" value="Phospholipase D/nuclease"/>
    <property type="match status" value="2"/>
</dbReference>